<dbReference type="PANTHER" id="PTHR32063">
    <property type="match status" value="1"/>
</dbReference>
<keyword evidence="6 8" id="KW-1133">Transmembrane helix</keyword>
<dbReference type="PRINTS" id="PR00702">
    <property type="entry name" value="ACRIFLAVINRP"/>
</dbReference>
<evidence type="ECO:0000256" key="6">
    <source>
        <dbReference type="ARBA" id="ARBA00022989"/>
    </source>
</evidence>
<evidence type="ECO:0000256" key="7">
    <source>
        <dbReference type="ARBA" id="ARBA00023136"/>
    </source>
</evidence>
<dbReference type="AlphaFoldDB" id="A0A4R8LIE3"/>
<feature type="transmembrane region" description="Helical" evidence="8">
    <location>
        <begin position="932"/>
        <end position="949"/>
    </location>
</feature>
<dbReference type="InterPro" id="IPR027463">
    <property type="entry name" value="AcrB_DN_DC_subdom"/>
</dbReference>
<feature type="transmembrane region" description="Helical" evidence="8">
    <location>
        <begin position="530"/>
        <end position="549"/>
    </location>
</feature>
<feature type="transmembrane region" description="Helical" evidence="8">
    <location>
        <begin position="1027"/>
        <end position="1048"/>
    </location>
</feature>
<dbReference type="RefSeq" id="WP_134194966.1">
    <property type="nucleotide sequence ID" value="NZ_JBHLUW010000017.1"/>
</dbReference>
<keyword evidence="10" id="KW-1185">Reference proteome</keyword>
<dbReference type="OrthoDB" id="8764373at2"/>
<dbReference type="Gene3D" id="3.30.70.1430">
    <property type="entry name" value="Multidrug efflux transporter AcrB pore domain"/>
    <property type="match status" value="2"/>
</dbReference>
<evidence type="ECO:0000256" key="8">
    <source>
        <dbReference type="SAM" id="Phobius"/>
    </source>
</evidence>
<keyword evidence="7 8" id="KW-0472">Membrane</keyword>
<evidence type="ECO:0000256" key="2">
    <source>
        <dbReference type="ARBA" id="ARBA00022448"/>
    </source>
</evidence>
<dbReference type="Gene3D" id="3.30.2090.10">
    <property type="entry name" value="Multidrug efflux transporter AcrB TolC docking domain, DN and DC subdomains"/>
    <property type="match status" value="3"/>
</dbReference>
<dbReference type="InterPro" id="IPR001036">
    <property type="entry name" value="Acrflvin-R"/>
</dbReference>
<comment type="caution">
    <text evidence="9">The sequence shown here is derived from an EMBL/GenBank/DDBJ whole genome shotgun (WGS) entry which is preliminary data.</text>
</comment>
<feature type="transmembrane region" description="Helical" evidence="8">
    <location>
        <begin position="431"/>
        <end position="451"/>
    </location>
</feature>
<feature type="transmembrane region" description="Helical" evidence="8">
    <location>
        <begin position="1060"/>
        <end position="1086"/>
    </location>
</feature>
<dbReference type="Pfam" id="PF00873">
    <property type="entry name" value="ACR_tran"/>
    <property type="match status" value="2"/>
</dbReference>
<dbReference type="FunFam" id="3.30.70.1430:FF:000001">
    <property type="entry name" value="Efflux pump membrane transporter"/>
    <property type="match status" value="1"/>
</dbReference>
<dbReference type="SUPFAM" id="SSF82714">
    <property type="entry name" value="Multidrug efflux transporter AcrB TolC docking domain, DN and DC subdomains"/>
    <property type="match status" value="2"/>
</dbReference>
<accession>A0A4R8LIE3</accession>
<evidence type="ECO:0000256" key="4">
    <source>
        <dbReference type="ARBA" id="ARBA00022519"/>
    </source>
</evidence>
<dbReference type="GO" id="GO:0005886">
    <property type="term" value="C:plasma membrane"/>
    <property type="evidence" value="ECO:0007669"/>
    <property type="project" value="UniProtKB-SubCell"/>
</dbReference>
<dbReference type="Gene3D" id="1.20.1640.10">
    <property type="entry name" value="Multidrug efflux transporter AcrB transmembrane domain"/>
    <property type="match status" value="3"/>
</dbReference>
<reference evidence="9 10" key="1">
    <citation type="submission" date="2019-03" db="EMBL/GenBank/DDBJ databases">
        <title>Genomic Encyclopedia of Type Strains, Phase III (KMG-III): the genomes of soil and plant-associated and newly described type strains.</title>
        <authorList>
            <person name="Whitman W."/>
        </authorList>
    </citation>
    <scope>NUCLEOTIDE SEQUENCE [LARGE SCALE GENOMIC DNA]</scope>
    <source>
        <strain evidence="9 10">LMG 29544</strain>
    </source>
</reference>
<organism evidence="9 10">
    <name type="scientific">Paraburkholderia rhizosphaerae</name>
    <dbReference type="NCBI Taxonomy" id="480658"/>
    <lineage>
        <taxon>Bacteria</taxon>
        <taxon>Pseudomonadati</taxon>
        <taxon>Pseudomonadota</taxon>
        <taxon>Betaproteobacteria</taxon>
        <taxon>Burkholderiales</taxon>
        <taxon>Burkholderiaceae</taxon>
        <taxon>Paraburkholderia</taxon>
    </lineage>
</organism>
<evidence type="ECO:0000256" key="3">
    <source>
        <dbReference type="ARBA" id="ARBA00022475"/>
    </source>
</evidence>
<name>A0A4R8LIE3_9BURK</name>
<dbReference type="SUPFAM" id="SSF82693">
    <property type="entry name" value="Multidrug efflux transporter AcrB pore domain, PN1, PN2, PC1 and PC2 subdomains"/>
    <property type="match status" value="4"/>
</dbReference>
<keyword evidence="3" id="KW-1003">Cell membrane</keyword>
<proteinExistence type="predicted"/>
<dbReference type="FunFam" id="1.20.1640.10:FF:000001">
    <property type="entry name" value="Efflux pump membrane transporter"/>
    <property type="match status" value="1"/>
</dbReference>
<dbReference type="EMBL" id="SORE01000019">
    <property type="protein sequence ID" value="TDY42990.1"/>
    <property type="molecule type" value="Genomic_DNA"/>
</dbReference>
<feature type="transmembrane region" description="Helical" evidence="8">
    <location>
        <begin position="463"/>
        <end position="491"/>
    </location>
</feature>
<keyword evidence="5 8" id="KW-0812">Transmembrane</keyword>
<keyword evidence="2" id="KW-0813">Transport</keyword>
<dbReference type="PANTHER" id="PTHR32063:SF34">
    <property type="entry name" value="MULTIDRUG RESISTANCE PROTEIN MDTC"/>
    <property type="match status" value="1"/>
</dbReference>
<comment type="subcellular location">
    <subcellularLocation>
        <location evidence="1">Cell inner membrane</location>
        <topology evidence="1">Multi-pass membrane protein</topology>
    </subcellularLocation>
</comment>
<dbReference type="SUPFAM" id="SSF82866">
    <property type="entry name" value="Multidrug efflux transporter AcrB transmembrane domain"/>
    <property type="match status" value="2"/>
</dbReference>
<dbReference type="Gene3D" id="3.30.70.1320">
    <property type="entry name" value="Multidrug efflux transporter AcrB pore domain like"/>
    <property type="match status" value="1"/>
</dbReference>
<evidence type="ECO:0000256" key="5">
    <source>
        <dbReference type="ARBA" id="ARBA00022692"/>
    </source>
</evidence>
<dbReference type="GO" id="GO:0042910">
    <property type="term" value="F:xenobiotic transmembrane transporter activity"/>
    <property type="evidence" value="ECO:0007669"/>
    <property type="project" value="TreeGrafter"/>
</dbReference>
<sequence length="1108" mass="118061">MNLSRPFIARPVATTLLSIGIALAGLFAFSKLPVAPLPQVDYPTISVQASLPGASPETVATSVASPLERHLGAIADVTEMTSSSSVGSTRITLQFGLNRDIDGAARDVQAAINAARADLPASLRQNPTYHKVNPSDAPILILSVSSKTLQPGQLYDSAATVLQQSLSQVDGVGEVDVSGSANPAVRVELEPHALFHYGIGLEDVRAALASANANSPKGSIEFGDNHVQLYTNDQASKASQYKDLVIAYRNGAAVHLSDVGEVVDSVEDLRNLGLANGTRAVLVIIYRQPGANIIETVDRIKETLPQLVASLPRDVQVMPAADRSTTIRASLLDTEHTLMIAVALVVMVVFLFLRNWRATLIPSVAVPISIIGTFAAMYLMGFSIDNLSLMALTIATGFVVDDAIVVLENIERHIGNGVPRMQAAIMGAREVGFTVLSISISLVAVFLPILLMGGIVGRLFREFALTLSLAIAVSLVVSLTLTPMMCSRLLVDAHQKKTPGRFSRWLESGFNRMQEGYRRTLGWSLRHPRIILIVLLATIGLNIWMYIIVPKGFFPQQDTGRLVGGIQADQSTSFQAMKVKFAEMMHIVQSNPEVDTVVGFTGGRQTNAGFMYVSLKPKPGRKLSADQVIQQLRGPLSHVAGARTFLQAVQDIRVGGRQSNAQYQYTLLADSTPDLYKWTPRITTALQARPELTDVNSDQQESGLEAFVTIDRATAARLKITPSQIDNTLYDAFGQRQVSTIYNPLNQYHVVMEVAPKYWQSPEMLKEVWISTTGGTASGSQSTNATAGTVTMTNASGNATGATAGGTSGTSGTSSAAAIAADAARNLANNSIAASGKSSASTGAAVSTSQETMVPLSSIAKFGPGNTPLAVNHQGQFVASTISFNLPPGRSLSDATAAIEETMAQIGVPATIHGSFQGTAQAFQQSLNDQPILILAALAAVYIVLGILYESYIHPLTILSTLPSAGVGALLALLLFDTEFSIIALIAVILLIGIVKKNAIMMVDFAIDASRNRGLSSREAIEQACLLRFRPIMMTTFAAMLGALPLAFGRGDGAELRAPLGLAIVGGLIVSQMLTLYTTPVVYLYMDRLRLWWENRRGGASRPAAAAE</sequence>
<feature type="transmembrane region" description="Helical" evidence="8">
    <location>
        <begin position="982"/>
        <end position="1007"/>
    </location>
</feature>
<feature type="transmembrane region" description="Helical" evidence="8">
    <location>
        <begin position="336"/>
        <end position="353"/>
    </location>
</feature>
<evidence type="ECO:0000256" key="1">
    <source>
        <dbReference type="ARBA" id="ARBA00004429"/>
    </source>
</evidence>
<keyword evidence="4" id="KW-0997">Cell inner membrane</keyword>
<dbReference type="Proteomes" id="UP000295509">
    <property type="component" value="Unassembled WGS sequence"/>
</dbReference>
<evidence type="ECO:0000313" key="9">
    <source>
        <dbReference type="EMBL" id="TDY42990.1"/>
    </source>
</evidence>
<gene>
    <name evidence="9" type="ORF">BX592_119108</name>
</gene>
<protein>
    <submittedName>
        <fullName evidence="9">Multidrug efflux pump</fullName>
    </submittedName>
</protein>
<dbReference type="Gene3D" id="3.30.70.1440">
    <property type="entry name" value="Multidrug efflux transporter AcrB pore domain"/>
    <property type="match status" value="2"/>
</dbReference>
<evidence type="ECO:0000313" key="10">
    <source>
        <dbReference type="Proteomes" id="UP000295509"/>
    </source>
</evidence>
<feature type="transmembrane region" description="Helical" evidence="8">
    <location>
        <begin position="360"/>
        <end position="381"/>
    </location>
</feature>